<comment type="caution">
    <text evidence="1">The sequence shown here is derived from an EMBL/GenBank/DDBJ whole genome shotgun (WGS) entry which is preliminary data.</text>
</comment>
<dbReference type="AlphaFoldDB" id="A0A645FW45"/>
<name>A0A645FW45_9ZZZZ</name>
<evidence type="ECO:0000313" key="1">
    <source>
        <dbReference type="EMBL" id="MPN17902.1"/>
    </source>
</evidence>
<protein>
    <submittedName>
        <fullName evidence="1">Uncharacterized protein</fullName>
    </submittedName>
</protein>
<sequence length="213" mass="23909">MGFDGKRLIQTRCKIFGQRFAGLSADDCGEHIGVHGVIVKRAARLKLHGCIQEVTLPVRPHRGARFIKIRSRAHVQQHPNRHFLRGVRFALRRFVKEDIAEPLVDAQQPFVHQHADGGCGDALAQRIELVRKPAVIGRPTRLGNYPAVSQNHNLLRTGSLVRMDGVQQRDNRAGGDPLLLRRTARKRRGIRPRQTGRLLRAVAIGIKVLGILR</sequence>
<organism evidence="1">
    <name type="scientific">bioreactor metagenome</name>
    <dbReference type="NCBI Taxonomy" id="1076179"/>
    <lineage>
        <taxon>unclassified sequences</taxon>
        <taxon>metagenomes</taxon>
        <taxon>ecological metagenomes</taxon>
    </lineage>
</organism>
<proteinExistence type="predicted"/>
<gene>
    <name evidence="1" type="ORF">SDC9_165257</name>
</gene>
<reference evidence="1" key="1">
    <citation type="submission" date="2019-08" db="EMBL/GenBank/DDBJ databases">
        <authorList>
            <person name="Kucharzyk K."/>
            <person name="Murdoch R.W."/>
            <person name="Higgins S."/>
            <person name="Loffler F."/>
        </authorList>
    </citation>
    <scope>NUCLEOTIDE SEQUENCE</scope>
</reference>
<dbReference type="EMBL" id="VSSQ01065138">
    <property type="protein sequence ID" value="MPN17902.1"/>
    <property type="molecule type" value="Genomic_DNA"/>
</dbReference>
<accession>A0A645FW45</accession>